<evidence type="ECO:0000259" key="1">
    <source>
        <dbReference type="Pfam" id="PF08326"/>
    </source>
</evidence>
<dbReference type="GO" id="GO:0006633">
    <property type="term" value="P:fatty acid biosynthetic process"/>
    <property type="evidence" value="ECO:0007669"/>
    <property type="project" value="InterPro"/>
</dbReference>
<evidence type="ECO:0000313" key="3">
    <source>
        <dbReference type="Proteomes" id="UP000784294"/>
    </source>
</evidence>
<sequence>MFANEVYALIEVMKLILELRVSASGILKHRRGPGAILEPGTEVARLLLDDPSTLKQVQVYSLPLFPSIQPRSSSFPFALETTFPGVPLSHTHSSDSHELDSSEGKLHHVFWLMRAELEQVLQGYALPEPYFTSWLRSRIDRLMKCLRDPRLPLLELQEAIAQLSGRLPSGVEHELRVCASAYAGQVTSLLAGFPATVITGVIQRHAARLACHEAEAGASSDAIAASLANFHQSTERLAEISRRYWHGIRGHTVRVIGELIWSYFSVEQHFQHGEHVISHLCTSFVSLTRRQFICRQVA</sequence>
<dbReference type="GO" id="GO:0005739">
    <property type="term" value="C:mitochondrion"/>
    <property type="evidence" value="ECO:0007669"/>
    <property type="project" value="TreeGrafter"/>
</dbReference>
<evidence type="ECO:0000313" key="2">
    <source>
        <dbReference type="EMBL" id="VEL09570.1"/>
    </source>
</evidence>
<dbReference type="InterPro" id="IPR049076">
    <property type="entry name" value="ACCA"/>
</dbReference>
<proteinExistence type="predicted"/>
<reference evidence="2" key="1">
    <citation type="submission" date="2018-11" db="EMBL/GenBank/DDBJ databases">
        <authorList>
            <consortium name="Pathogen Informatics"/>
        </authorList>
    </citation>
    <scope>NUCLEOTIDE SEQUENCE</scope>
</reference>
<keyword evidence="3" id="KW-1185">Reference proteome</keyword>
<dbReference type="PANTHER" id="PTHR45728:SF3">
    <property type="entry name" value="ACETYL-COA CARBOXYLASE"/>
    <property type="match status" value="1"/>
</dbReference>
<dbReference type="Gene3D" id="2.40.50.100">
    <property type="match status" value="1"/>
</dbReference>
<protein>
    <recommendedName>
        <fullName evidence="1">Acetyl-CoA carboxylase central domain-containing protein</fullName>
    </recommendedName>
</protein>
<dbReference type="EMBL" id="CAAALY010006662">
    <property type="protein sequence ID" value="VEL09570.1"/>
    <property type="molecule type" value="Genomic_DNA"/>
</dbReference>
<dbReference type="OrthoDB" id="14612at2759"/>
<name>A0A3S5BMN6_9PLAT</name>
<dbReference type="Pfam" id="PF08326">
    <property type="entry name" value="ACC_central"/>
    <property type="match status" value="1"/>
</dbReference>
<comment type="caution">
    <text evidence="2">The sequence shown here is derived from an EMBL/GenBank/DDBJ whole genome shotgun (WGS) entry which is preliminary data.</text>
</comment>
<organism evidence="2 3">
    <name type="scientific">Protopolystoma xenopodis</name>
    <dbReference type="NCBI Taxonomy" id="117903"/>
    <lineage>
        <taxon>Eukaryota</taxon>
        <taxon>Metazoa</taxon>
        <taxon>Spiralia</taxon>
        <taxon>Lophotrochozoa</taxon>
        <taxon>Platyhelminthes</taxon>
        <taxon>Monogenea</taxon>
        <taxon>Polyopisthocotylea</taxon>
        <taxon>Polystomatidea</taxon>
        <taxon>Polystomatidae</taxon>
        <taxon>Protopolystoma</taxon>
    </lineage>
</organism>
<dbReference type="Proteomes" id="UP000784294">
    <property type="component" value="Unassembled WGS sequence"/>
</dbReference>
<dbReference type="PANTHER" id="PTHR45728">
    <property type="entry name" value="ACETYL-COA CARBOXYLASE, ISOFORM A"/>
    <property type="match status" value="1"/>
</dbReference>
<dbReference type="GO" id="GO:0003989">
    <property type="term" value="F:acetyl-CoA carboxylase activity"/>
    <property type="evidence" value="ECO:0007669"/>
    <property type="project" value="InterPro"/>
</dbReference>
<gene>
    <name evidence="2" type="ORF">PXEA_LOCUS3010</name>
</gene>
<dbReference type="InterPro" id="IPR013537">
    <property type="entry name" value="AcCoA_COase_cen"/>
</dbReference>
<accession>A0A3S5BMN6</accession>
<dbReference type="GO" id="GO:0005524">
    <property type="term" value="F:ATP binding"/>
    <property type="evidence" value="ECO:0007669"/>
    <property type="project" value="InterPro"/>
</dbReference>
<dbReference type="AlphaFoldDB" id="A0A3S5BMN6"/>
<feature type="domain" description="Acetyl-CoA carboxylase central" evidence="1">
    <location>
        <begin position="48"/>
        <end position="280"/>
    </location>
</feature>